<feature type="compositionally biased region" description="Basic residues" evidence="1">
    <location>
        <begin position="63"/>
        <end position="74"/>
    </location>
</feature>
<gene>
    <name evidence="2" type="ORF">IWW36_003948</name>
</gene>
<organism evidence="2 3">
    <name type="scientific">Coemansia brasiliensis</name>
    <dbReference type="NCBI Taxonomy" id="2650707"/>
    <lineage>
        <taxon>Eukaryota</taxon>
        <taxon>Fungi</taxon>
        <taxon>Fungi incertae sedis</taxon>
        <taxon>Zoopagomycota</taxon>
        <taxon>Kickxellomycotina</taxon>
        <taxon>Kickxellomycetes</taxon>
        <taxon>Kickxellales</taxon>
        <taxon>Kickxellaceae</taxon>
        <taxon>Coemansia</taxon>
    </lineage>
</organism>
<keyword evidence="3" id="KW-1185">Reference proteome</keyword>
<evidence type="ECO:0000313" key="3">
    <source>
        <dbReference type="Proteomes" id="UP001139887"/>
    </source>
</evidence>
<feature type="compositionally biased region" description="Basic and acidic residues" evidence="1">
    <location>
        <begin position="75"/>
        <end position="105"/>
    </location>
</feature>
<dbReference type="Proteomes" id="UP001139887">
    <property type="component" value="Unassembled WGS sequence"/>
</dbReference>
<proteinExistence type="predicted"/>
<evidence type="ECO:0000256" key="1">
    <source>
        <dbReference type="SAM" id="MobiDB-lite"/>
    </source>
</evidence>
<accession>A0A9W8LZI9</accession>
<dbReference type="OrthoDB" id="5553581at2759"/>
<name>A0A9W8LZI9_9FUNG</name>
<dbReference type="AlphaFoldDB" id="A0A9W8LZI9"/>
<evidence type="ECO:0000313" key="2">
    <source>
        <dbReference type="EMBL" id="KAJ2847250.1"/>
    </source>
</evidence>
<reference evidence="2" key="1">
    <citation type="submission" date="2022-07" db="EMBL/GenBank/DDBJ databases">
        <title>Phylogenomic reconstructions and comparative analyses of Kickxellomycotina fungi.</title>
        <authorList>
            <person name="Reynolds N.K."/>
            <person name="Stajich J.E."/>
            <person name="Barry K."/>
            <person name="Grigoriev I.V."/>
            <person name="Crous P."/>
            <person name="Smith M.E."/>
        </authorList>
    </citation>
    <scope>NUCLEOTIDE SEQUENCE</scope>
    <source>
        <strain evidence="2">NRRL 1566</strain>
    </source>
</reference>
<feature type="region of interest" description="Disordered" evidence="1">
    <location>
        <begin position="1"/>
        <end position="105"/>
    </location>
</feature>
<protein>
    <submittedName>
        <fullName evidence="2">Uncharacterized protein</fullName>
    </submittedName>
</protein>
<dbReference type="EMBL" id="JANBUW010000352">
    <property type="protein sequence ID" value="KAJ2847250.1"/>
    <property type="molecule type" value="Genomic_DNA"/>
</dbReference>
<sequence length="560" mass="60043">MGDKTQAGFWPRLFRRASNERREIQWTPRPHANSTASATTAVGEEPAYEKVTGSQLLQSLKSSKQRKLQRRPTLGKKEGADMHKKSVEQKQAAEDVDERPAGDRARAKYSGLGIGKESHEDEFWQPLDRRIGQGGEAGRVRVLVDAMVDEASEQLRGWQAEAGQGTFNDVLGMGAMHPIVMAFLQAHIEGVQVSLGPEHVWLAVLQGLASALRGAGRAAAKTEAGAGGAEAAGGVEAVWQRLRESSAVPRACVARGSGHEVRLFGREMNARHAVHGAHGAAPLAMAAAAAGSSAAVAVGQIQVGRRLVGWQPQRRRTNPQWTRALASGRGVAGMALTGTLQTWSGLCVLARQLKESFSGSLGREIDWWLHRVYLLARDLADYFAAQQDGAVPGEWRTWLGLALFDGHSGRPRGACLDGWLAALFALDAHGRPVHSRHCWALGWDCVPSGIDLLRVSPAGDFMNLYSGFVGVQVLRFDAPGPQRDISRSVHSEDALRDAQSTLAGSREQLLPDDSSAFASQRDLEAAFASIGSSHSAAPAAGPPPRAIAPLIGWALDGWES</sequence>
<comment type="caution">
    <text evidence="2">The sequence shown here is derived from an EMBL/GenBank/DDBJ whole genome shotgun (WGS) entry which is preliminary data.</text>
</comment>